<feature type="compositionally biased region" description="Polar residues" evidence="5">
    <location>
        <begin position="1141"/>
        <end position="1160"/>
    </location>
</feature>
<dbReference type="GO" id="GO:0005737">
    <property type="term" value="C:cytoplasm"/>
    <property type="evidence" value="ECO:0007669"/>
    <property type="project" value="TreeGrafter"/>
</dbReference>
<dbReference type="Proteomes" id="UP000007648">
    <property type="component" value="Unassembled WGS sequence"/>
</dbReference>
<dbReference type="PROSITE" id="PS50085">
    <property type="entry name" value="RAPGAP"/>
    <property type="match status" value="1"/>
</dbReference>
<dbReference type="InterPro" id="IPR050989">
    <property type="entry name" value="Rap1_Ran_GAP"/>
</dbReference>
<dbReference type="Ensembl" id="ENSSHAT00000032938.1">
    <property type="protein sequence ID" value="ENSSHAP00000024266.1"/>
    <property type="gene ID" value="ENSSHAG00000017447.2"/>
</dbReference>
<evidence type="ECO:0000256" key="3">
    <source>
        <dbReference type="ARBA" id="ARBA00023054"/>
    </source>
</evidence>
<dbReference type="Pfam" id="PF02145">
    <property type="entry name" value="Rap_GAP"/>
    <property type="match status" value="1"/>
</dbReference>
<feature type="region of interest" description="Disordered" evidence="5">
    <location>
        <begin position="381"/>
        <end position="403"/>
    </location>
</feature>
<feature type="compositionally biased region" description="Polar residues" evidence="5">
    <location>
        <begin position="122"/>
        <end position="140"/>
    </location>
</feature>
<feature type="region of interest" description="Disordered" evidence="5">
    <location>
        <begin position="40"/>
        <end position="170"/>
    </location>
</feature>
<dbReference type="SUPFAM" id="SSF50156">
    <property type="entry name" value="PDZ domain-like"/>
    <property type="match status" value="1"/>
</dbReference>
<feature type="region of interest" description="Disordered" evidence="5">
    <location>
        <begin position="1508"/>
        <end position="1533"/>
    </location>
</feature>
<feature type="coiled-coil region" evidence="4">
    <location>
        <begin position="1695"/>
        <end position="1743"/>
    </location>
</feature>
<dbReference type="Gene3D" id="3.40.50.11210">
    <property type="entry name" value="Rap/Ran-GAP"/>
    <property type="match status" value="1"/>
</dbReference>
<feature type="domain" description="Rap-GAP" evidence="6">
    <location>
        <begin position="600"/>
        <end position="817"/>
    </location>
</feature>
<feature type="region of interest" description="Disordered" evidence="5">
    <location>
        <begin position="1599"/>
        <end position="1619"/>
    </location>
</feature>
<keyword evidence="3 4" id="KW-0175">Coiled coil</keyword>
<dbReference type="CDD" id="cd06745">
    <property type="entry name" value="PDZ_SIPA1-like"/>
    <property type="match status" value="1"/>
</dbReference>
<dbReference type="FunFam" id="2.30.42.10:FF:000027">
    <property type="entry name" value="Signal-induced proliferation-associated 1-like protein 1 isoform 2"/>
    <property type="match status" value="1"/>
</dbReference>
<dbReference type="Gene3D" id="2.30.42.10">
    <property type="match status" value="1"/>
</dbReference>
<feature type="compositionally biased region" description="Low complexity" evidence="5">
    <location>
        <begin position="95"/>
        <end position="121"/>
    </location>
</feature>
<evidence type="ECO:0000313" key="9">
    <source>
        <dbReference type="Proteomes" id="UP000007648"/>
    </source>
</evidence>
<dbReference type="GO" id="GO:0005096">
    <property type="term" value="F:GTPase activator activity"/>
    <property type="evidence" value="ECO:0007669"/>
    <property type="project" value="UniProtKB-KW"/>
</dbReference>
<dbReference type="FunFam" id="3.40.50.11210:FF:000002">
    <property type="entry name" value="Signal-induced proliferation-associated 1-like protein 1"/>
    <property type="match status" value="1"/>
</dbReference>
<dbReference type="Pfam" id="PF21022">
    <property type="entry name" value="Rap-GAP_dimer"/>
    <property type="match status" value="1"/>
</dbReference>
<dbReference type="PROSITE" id="PS50106">
    <property type="entry name" value="PDZ"/>
    <property type="match status" value="1"/>
</dbReference>
<reference evidence="8 9" key="1">
    <citation type="journal article" date="2011" name="Proc. Natl. Acad. Sci. U.S.A.">
        <title>Genetic diversity and population structure of the endangered marsupial Sarcophilus harrisii (Tasmanian devil).</title>
        <authorList>
            <person name="Miller W."/>
            <person name="Hayes V.M."/>
            <person name="Ratan A."/>
            <person name="Petersen D.C."/>
            <person name="Wittekindt N.E."/>
            <person name="Miller J."/>
            <person name="Walenz B."/>
            <person name="Knight J."/>
            <person name="Qi J."/>
            <person name="Zhao F."/>
            <person name="Wang Q."/>
            <person name="Bedoya-Reina O.C."/>
            <person name="Katiyar N."/>
            <person name="Tomsho L.P."/>
            <person name="Kasson L.M."/>
            <person name="Hardie R.A."/>
            <person name="Woodbridge P."/>
            <person name="Tindall E.A."/>
            <person name="Bertelsen M.F."/>
            <person name="Dixon D."/>
            <person name="Pyecroft S."/>
            <person name="Helgen K.M."/>
            <person name="Lesk A.M."/>
            <person name="Pringle T.H."/>
            <person name="Patterson N."/>
            <person name="Zhang Y."/>
            <person name="Kreiss A."/>
            <person name="Woods G.M."/>
            <person name="Jones M.E."/>
            <person name="Schuster S.C."/>
        </authorList>
    </citation>
    <scope>NUCLEOTIDE SEQUENCE [LARGE SCALE GENOMIC DNA]</scope>
</reference>
<name>A0A7N4NLY6_SARHA</name>
<dbReference type="SMART" id="SM00228">
    <property type="entry name" value="PDZ"/>
    <property type="match status" value="1"/>
</dbReference>
<feature type="region of interest" description="Disordered" evidence="5">
    <location>
        <begin position="1069"/>
        <end position="1161"/>
    </location>
</feature>
<gene>
    <name evidence="8" type="primary">SIPA1L1</name>
</gene>
<dbReference type="InterPro" id="IPR035974">
    <property type="entry name" value="Rap/Ran-GAP_sf"/>
</dbReference>
<keyword evidence="9" id="KW-1185">Reference proteome</keyword>
<feature type="compositionally biased region" description="Polar residues" evidence="5">
    <location>
        <begin position="381"/>
        <end position="402"/>
    </location>
</feature>
<evidence type="ECO:0000256" key="1">
    <source>
        <dbReference type="ARBA" id="ARBA00022468"/>
    </source>
</evidence>
<dbReference type="InterPro" id="IPR036034">
    <property type="entry name" value="PDZ_sf"/>
</dbReference>
<reference evidence="8" key="3">
    <citation type="submission" date="2025-09" db="UniProtKB">
        <authorList>
            <consortium name="Ensembl"/>
        </authorList>
    </citation>
    <scope>IDENTIFICATION</scope>
</reference>
<feature type="region of interest" description="Disordered" evidence="5">
    <location>
        <begin position="1"/>
        <end position="24"/>
    </location>
</feature>
<feature type="compositionally biased region" description="Basic and acidic residues" evidence="5">
    <location>
        <begin position="1330"/>
        <end position="1344"/>
    </location>
</feature>
<feature type="compositionally biased region" description="Basic and acidic residues" evidence="5">
    <location>
        <begin position="84"/>
        <end position="94"/>
    </location>
</feature>
<evidence type="ECO:0000313" key="8">
    <source>
        <dbReference type="Ensembl" id="ENSSHAP00000024266.1"/>
    </source>
</evidence>
<feature type="compositionally biased region" description="Polar residues" evidence="5">
    <location>
        <begin position="1354"/>
        <end position="1386"/>
    </location>
</feature>
<dbReference type="Pfam" id="PF11881">
    <property type="entry name" value="SPAR_C"/>
    <property type="match status" value="1"/>
</dbReference>
<feature type="domain" description="PDZ" evidence="7">
    <location>
        <begin position="955"/>
        <end position="1019"/>
    </location>
</feature>
<dbReference type="InterPro" id="IPR001478">
    <property type="entry name" value="PDZ"/>
</dbReference>
<dbReference type="Gene3D" id="6.10.140.210">
    <property type="match status" value="1"/>
</dbReference>
<accession>A0A7N4NLY6</accession>
<feature type="region of interest" description="Disordered" evidence="5">
    <location>
        <begin position="1223"/>
        <end position="1263"/>
    </location>
</feature>
<reference evidence="8" key="2">
    <citation type="submission" date="2025-08" db="UniProtKB">
        <authorList>
            <consortium name="Ensembl"/>
        </authorList>
    </citation>
    <scope>IDENTIFICATION</scope>
</reference>
<dbReference type="SUPFAM" id="SSF111347">
    <property type="entry name" value="Rap/Ran-GAP"/>
    <property type="match status" value="1"/>
</dbReference>
<dbReference type="PANTHER" id="PTHR15711">
    <property type="entry name" value="RAP GTPASE-ACTIVATING PROTEIN"/>
    <property type="match status" value="1"/>
</dbReference>
<evidence type="ECO:0000256" key="5">
    <source>
        <dbReference type="SAM" id="MobiDB-lite"/>
    </source>
</evidence>
<dbReference type="Pfam" id="PF00595">
    <property type="entry name" value="PDZ"/>
    <property type="match status" value="1"/>
</dbReference>
<feature type="compositionally biased region" description="Basic and acidic residues" evidence="5">
    <location>
        <begin position="1253"/>
        <end position="1263"/>
    </location>
</feature>
<evidence type="ECO:0000256" key="2">
    <source>
        <dbReference type="ARBA" id="ARBA00022553"/>
    </source>
</evidence>
<dbReference type="GO" id="GO:0051056">
    <property type="term" value="P:regulation of small GTPase mediated signal transduction"/>
    <property type="evidence" value="ECO:0007669"/>
    <property type="project" value="InterPro"/>
</dbReference>
<proteinExistence type="predicted"/>
<evidence type="ECO:0000256" key="4">
    <source>
        <dbReference type="SAM" id="Coils"/>
    </source>
</evidence>
<organism evidence="8 9">
    <name type="scientific">Sarcophilus harrisii</name>
    <name type="common">Tasmanian devil</name>
    <name type="synonym">Sarcophilus laniarius</name>
    <dbReference type="NCBI Taxonomy" id="9305"/>
    <lineage>
        <taxon>Eukaryota</taxon>
        <taxon>Metazoa</taxon>
        <taxon>Chordata</taxon>
        <taxon>Craniata</taxon>
        <taxon>Vertebrata</taxon>
        <taxon>Euteleostomi</taxon>
        <taxon>Mammalia</taxon>
        <taxon>Metatheria</taxon>
        <taxon>Dasyuromorphia</taxon>
        <taxon>Dasyuridae</taxon>
        <taxon>Sarcophilus</taxon>
    </lineage>
</organism>
<evidence type="ECO:0000259" key="7">
    <source>
        <dbReference type="PROSITE" id="PS50106"/>
    </source>
</evidence>
<feature type="compositionally biased region" description="Low complexity" evidence="5">
    <location>
        <begin position="1414"/>
        <end position="1423"/>
    </location>
</feature>
<feature type="compositionally biased region" description="Low complexity" evidence="5">
    <location>
        <begin position="1291"/>
        <end position="1304"/>
    </location>
</feature>
<dbReference type="InterPro" id="IPR021818">
    <property type="entry name" value="SIPA1L_C"/>
</dbReference>
<keyword evidence="2" id="KW-0597">Phosphoprotein</keyword>
<sequence length="1758" mass="195656">MTSLKRSQTERPVATERASMVGTDGISKVHTDDFYMRRFRSQNGSLGSSVMAPVGPPRSEGSHHITSTPGVPKMGVRARIADWPPRKDNVKESSRSSQEMDSSSCLDSMSSKGSPGSQGSSVNLNSSDSAMLKSIQNTLKSKTRQSENMDSRFLMPEAYPSSPRKALRRIRQRSNSDITISELDVDSFDECISPTYKTGPSLHREYGSTSSIDKQGTSGESFFDLLKGYKEDKSDQRGPTPTKLSEFLIASGSKGSGFSLDVIDGPITQRENLRLFKEREKPLKRRSKSETGDSSIFRKLRNAKCEGELGKSSDLEDNRSEDSVRPWTCPKCFGHYDVQSILFDLNEAIINRHNVIKRRNTTTGASAAAVASLVSGPLSHSASFSSPMGSTEDLNSKGSLSMDQGDDKSNDLVMSCPYFRNEIGGEGERKISLSKSNSGSFSSESASFESTLSSHCTNAGVAVLEVPKENLVLHLDRVKRYIVEHVDLGAYYYRKFFYQKEHWNYFGADENLGPVAVSIRREKPEELKENGPPYNYRIIFRTSELLTLRGAVLEDAIPSTAKHCTARGLPLKEVLEHVIPELNVQCLRLAFNTPKVTEQLMKLDEQGLSYQLKVGIMYCKSGQSTEEEMYNNESAGPAFEEFLQLLGERVRLKGFEKYRAQLDTKTDSTGTHSLYTTYKDYEIMFHVSTLLPYTPNNKQQLLRKRHIGNDIVTIVFQEPGAQPFSPKNIRSHFQHVFVIVRVHNPCTDSVCYSVAVTRSRDVPSFGPPIPKGVTFPKSNVFRDFLLAKVINAENAAHKSEKFRAMATRTRQEYLKDLAEKNVTNTPIDPSGKFPFISLASKKKEKSKPYPGAEFSSMGAIVWSVHAKDYNKAMEIDCLLGISNEFIVLIEQETKSVVFNCSCRDVIGWTSTDMSIKIFYERGECVSVESFNHNSEDIKEIVKRLQFVTKGCESVEMTLRRNGLGQLGFHVNYEGIVADVEPYGYAWQAGLRQGSRLVEICKVAVATLSHEQMIDLLRTSVTVKVVIIPPHDDCTPRRSCSETYRMPVMDYKMNEGVSYEFKFPFRNNNKWQRNANKGQGPHASQVPSQVQSPVISRMSAGKGDGKMQPPERAANIPRSISSDGRPLERRFGMSRRSPASIDRQNTQTDISVSGKVTPSWQRSEESIADQMAYSYRGPQDFNSFVLEQHEYTEPTCHLPAVSKVLPSFRESPSGRLMRQDPVVHLSPNKQGHSDSHYSSHSSSNTLSSNASSAHSDEKWYEGDRTESELNSYNYLQGTSADSGIDTTSYGPSHGSTASLGAATSSPRSGPGKEKVAPLWHSSSEVVSMADRTLEKEGHGMDRKAESSLSLDIHSKSQPSSSPLTRENSTFSINDAASHTSTMSSRHSASPVVFTSARSSPKEELHSATSPQLAPSFSSSSSSSSGPRTFYPRQGATSKYLIGWKKPEGTINSVGFMDTRKRHQSDGNEIAHTRLRASARDLRASPKQTSKSTIEEDLKKLIDFESPTPESQKNFKFHGLSSPQSPFPSTPTTRRTLHRTLSDESIYSGQREHYFTSRTSILDQALPNDVLFSSTYPSLPKSLPLRRPSYTLGMKSLHGEFSASDSSLTDIQEPRRQPMPDPGLMPLPDSASDLDWSNLVDAAKAFEVQRASFFAASDENHRPLSAASNSDHLEDQAMAQMKSYGSKDSSPTLASKVDQLEGMLKMLQEDLKKEKEDKAHLQAEVQHLREDNLRLQEESQTASDKLKKFTEWVFNTIDMS</sequence>
<keyword evidence="1" id="KW-0343">GTPase activation</keyword>
<feature type="compositionally biased region" description="Polar residues" evidence="5">
    <location>
        <begin position="1084"/>
        <end position="1093"/>
    </location>
</feature>
<protein>
    <submittedName>
        <fullName evidence="8">Signal induced proliferation associated 1 like 1</fullName>
    </submittedName>
</protein>
<feature type="compositionally biased region" description="Low complexity" evidence="5">
    <location>
        <begin position="1237"/>
        <end position="1252"/>
    </location>
</feature>
<dbReference type="InterPro" id="IPR000331">
    <property type="entry name" value="Rap/Ran_GAP_dom"/>
</dbReference>
<dbReference type="GeneTree" id="ENSGT00940000155944"/>
<feature type="region of interest" description="Disordered" evidence="5">
    <location>
        <begin position="1282"/>
        <end position="1430"/>
    </location>
</feature>
<evidence type="ECO:0000259" key="6">
    <source>
        <dbReference type="PROSITE" id="PS50085"/>
    </source>
</evidence>
<dbReference type="PANTHER" id="PTHR15711:SF10">
    <property type="entry name" value="SIGNAL-INDUCED PROLIFERATION-ASSOCIATED 1-LIKE PROTEIN 1"/>
    <property type="match status" value="1"/>
</dbReference>